<evidence type="ECO:0000256" key="11">
    <source>
        <dbReference type="SAM" id="MobiDB-lite"/>
    </source>
</evidence>
<sequence length="510" mass="56832">MSRAFPRRTLQLLISLITLKRGALPSATAFELHLPAIFSDSGSSPALGKGTELPLATKLNALTPECSVFLARPMWTKVNTSLYVSEKLGSLWDALELVDIREAEMERECRQAFTIGTLGLWEALDSAYLDAVGPERQGGLNKKISLVDQHRKPPRGSVMMALAKAQWQRFVASTPPYPTALFTGRGIVMCAGGVKYMVPALANIFVLRTIGCRLPVELWSLAGEQPTPKLRDALSLLGVTVRNYEEIYPGGSQSVFSGYAMKIMALLFSSFKEVLFLDADSMPIRDPTYLFSIPQYKQTGAVFWPDFWNAPDIRDLWELLGLDAPGARRPVGTHESGQMLVHKERGWRGVLLALFMNMEKDLYYPLIGGTGEGDKETYAMAYCALNLSYWKVAKPLGTAGWGKGSYFHGHTMAQHSPGQLDPLSPVSQRPVERWPSGGRGHKGDVVGDRRICQDTGELLFLHKNLMKWERPPPELCRSWVYLRTPVSDEMRWEDIIRVNPPMLTLISLST</sequence>
<feature type="chain" id="PRO_5041996119" evidence="12">
    <location>
        <begin position="30"/>
        <end position="510"/>
    </location>
</feature>
<evidence type="ECO:0000256" key="12">
    <source>
        <dbReference type="SAM" id="SignalP"/>
    </source>
</evidence>
<keyword evidence="9" id="KW-0472">Membrane</keyword>
<gene>
    <name evidence="13" type="ORF">CYMTET_12839</name>
</gene>
<dbReference type="Proteomes" id="UP001190700">
    <property type="component" value="Unassembled WGS sequence"/>
</dbReference>
<evidence type="ECO:0000256" key="4">
    <source>
        <dbReference type="ARBA" id="ARBA00022679"/>
    </source>
</evidence>
<evidence type="ECO:0000256" key="8">
    <source>
        <dbReference type="ARBA" id="ARBA00023034"/>
    </source>
</evidence>
<dbReference type="GO" id="GO:0000139">
    <property type="term" value="C:Golgi membrane"/>
    <property type="evidence" value="ECO:0007669"/>
    <property type="project" value="UniProtKB-SubCell"/>
</dbReference>
<keyword evidence="12" id="KW-0732">Signal</keyword>
<comment type="subcellular location">
    <subcellularLocation>
        <location evidence="10">Endomembrane system</location>
        <topology evidence="10">Single-pass membrane protein</topology>
    </subcellularLocation>
    <subcellularLocation>
        <location evidence="1">Golgi apparatus membrane</location>
    </subcellularLocation>
    <subcellularLocation>
        <location evidence="2">Membrane</location>
        <topology evidence="2">Single-pass type II membrane protein</topology>
    </subcellularLocation>
</comment>
<evidence type="ECO:0000256" key="7">
    <source>
        <dbReference type="ARBA" id="ARBA00022989"/>
    </source>
</evidence>
<feature type="region of interest" description="Disordered" evidence="11">
    <location>
        <begin position="417"/>
        <end position="441"/>
    </location>
</feature>
<evidence type="ECO:0000256" key="1">
    <source>
        <dbReference type="ARBA" id="ARBA00004394"/>
    </source>
</evidence>
<keyword evidence="7" id="KW-1133">Transmembrane helix</keyword>
<dbReference type="EMBL" id="LGRX02005041">
    <property type="protein sequence ID" value="KAK3279264.1"/>
    <property type="molecule type" value="Genomic_DNA"/>
</dbReference>
<evidence type="ECO:0000256" key="2">
    <source>
        <dbReference type="ARBA" id="ARBA00004606"/>
    </source>
</evidence>
<dbReference type="AlphaFoldDB" id="A0AAE0GJN1"/>
<evidence type="ECO:0000256" key="9">
    <source>
        <dbReference type="ARBA" id="ARBA00023136"/>
    </source>
</evidence>
<evidence type="ECO:0000256" key="6">
    <source>
        <dbReference type="ARBA" id="ARBA00022968"/>
    </source>
</evidence>
<comment type="caution">
    <text evidence="13">The sequence shown here is derived from an EMBL/GenBank/DDBJ whole genome shotgun (WGS) entry which is preliminary data.</text>
</comment>
<evidence type="ECO:0000256" key="3">
    <source>
        <dbReference type="ARBA" id="ARBA00009105"/>
    </source>
</evidence>
<keyword evidence="6" id="KW-0735">Signal-anchor</keyword>
<dbReference type="PANTHER" id="PTHR31646">
    <property type="entry name" value="ALPHA-1,2-MANNOSYLTRANSFERASE MNN2"/>
    <property type="match status" value="1"/>
</dbReference>
<dbReference type="SUPFAM" id="SSF53448">
    <property type="entry name" value="Nucleotide-diphospho-sugar transferases"/>
    <property type="match status" value="1"/>
</dbReference>
<keyword evidence="4" id="KW-0808">Transferase</keyword>
<evidence type="ECO:0000256" key="5">
    <source>
        <dbReference type="ARBA" id="ARBA00022692"/>
    </source>
</evidence>
<keyword evidence="5" id="KW-0812">Transmembrane</keyword>
<dbReference type="InterPro" id="IPR029044">
    <property type="entry name" value="Nucleotide-diphossugar_trans"/>
</dbReference>
<evidence type="ECO:0000313" key="14">
    <source>
        <dbReference type="Proteomes" id="UP001190700"/>
    </source>
</evidence>
<keyword evidence="14" id="KW-1185">Reference proteome</keyword>
<name>A0AAE0GJN1_9CHLO</name>
<proteinExistence type="inferred from homology"/>
<feature type="non-terminal residue" evidence="13">
    <location>
        <position position="510"/>
    </location>
</feature>
<dbReference type="Pfam" id="PF11051">
    <property type="entry name" value="Mannosyl_trans3"/>
    <property type="match status" value="2"/>
</dbReference>
<reference evidence="13 14" key="1">
    <citation type="journal article" date="2015" name="Genome Biol. Evol.">
        <title>Comparative Genomics of a Bacterivorous Green Alga Reveals Evolutionary Causalities and Consequences of Phago-Mixotrophic Mode of Nutrition.</title>
        <authorList>
            <person name="Burns J.A."/>
            <person name="Paasch A."/>
            <person name="Narechania A."/>
            <person name="Kim E."/>
        </authorList>
    </citation>
    <scope>NUCLEOTIDE SEQUENCE [LARGE SCALE GENOMIC DNA]</scope>
    <source>
        <strain evidence="13 14">PLY_AMNH</strain>
    </source>
</reference>
<dbReference type="GO" id="GO:0000026">
    <property type="term" value="F:alpha-1,2-mannosyltransferase activity"/>
    <property type="evidence" value="ECO:0007669"/>
    <property type="project" value="TreeGrafter"/>
</dbReference>
<evidence type="ECO:0000256" key="10">
    <source>
        <dbReference type="ARBA" id="ARBA00037847"/>
    </source>
</evidence>
<dbReference type="GO" id="GO:0046354">
    <property type="term" value="P:mannan biosynthetic process"/>
    <property type="evidence" value="ECO:0007669"/>
    <property type="project" value="TreeGrafter"/>
</dbReference>
<keyword evidence="8" id="KW-0333">Golgi apparatus</keyword>
<dbReference type="InterPro" id="IPR022751">
    <property type="entry name" value="Alpha_mannosyltransferase"/>
</dbReference>
<evidence type="ECO:0000313" key="13">
    <source>
        <dbReference type="EMBL" id="KAK3279264.1"/>
    </source>
</evidence>
<protein>
    <submittedName>
        <fullName evidence="13">Uncharacterized protein</fullName>
    </submittedName>
</protein>
<accession>A0AAE0GJN1</accession>
<organism evidence="13 14">
    <name type="scientific">Cymbomonas tetramitiformis</name>
    <dbReference type="NCBI Taxonomy" id="36881"/>
    <lineage>
        <taxon>Eukaryota</taxon>
        <taxon>Viridiplantae</taxon>
        <taxon>Chlorophyta</taxon>
        <taxon>Pyramimonadophyceae</taxon>
        <taxon>Pyramimonadales</taxon>
        <taxon>Pyramimonadaceae</taxon>
        <taxon>Cymbomonas</taxon>
    </lineage>
</organism>
<comment type="similarity">
    <text evidence="3">Belongs to the MNN1/MNT family.</text>
</comment>
<dbReference type="Gene3D" id="3.90.550.10">
    <property type="entry name" value="Spore Coat Polysaccharide Biosynthesis Protein SpsA, Chain A"/>
    <property type="match status" value="1"/>
</dbReference>
<dbReference type="PANTHER" id="PTHR31646:SF1">
    <property type="entry name" value="ALPHA-1,2-MANNOSYLTRANSFERASE MNN2"/>
    <property type="match status" value="1"/>
</dbReference>
<feature type="signal peptide" evidence="12">
    <location>
        <begin position="1"/>
        <end position="29"/>
    </location>
</feature>